<feature type="domain" description="HTH lysR-type" evidence="6">
    <location>
        <begin position="5"/>
        <end position="62"/>
    </location>
</feature>
<keyword evidence="2" id="KW-0805">Transcription regulation</keyword>
<comment type="caution">
    <text evidence="7">The sequence shown here is derived from an EMBL/GenBank/DDBJ whole genome shotgun (WGS) entry which is preliminary data.</text>
</comment>
<dbReference type="Proteomes" id="UP001617427">
    <property type="component" value="Unassembled WGS sequence"/>
</dbReference>
<keyword evidence="4" id="KW-0804">Transcription</keyword>
<dbReference type="EMBL" id="JBIUZV010000005">
    <property type="protein sequence ID" value="MFJ3046354.1"/>
    <property type="molecule type" value="Genomic_DNA"/>
</dbReference>
<dbReference type="InterPro" id="IPR050950">
    <property type="entry name" value="HTH-type_LysR_regulators"/>
</dbReference>
<evidence type="ECO:0000259" key="6">
    <source>
        <dbReference type="PROSITE" id="PS50931"/>
    </source>
</evidence>
<dbReference type="InterPro" id="IPR036390">
    <property type="entry name" value="WH_DNA-bd_sf"/>
</dbReference>
<evidence type="ECO:0000256" key="2">
    <source>
        <dbReference type="ARBA" id="ARBA00023015"/>
    </source>
</evidence>
<accession>A0ABW8EZ88</accession>
<protein>
    <submittedName>
        <fullName evidence="7">LysR substrate-binding domain-containing protein</fullName>
    </submittedName>
</protein>
<dbReference type="Pfam" id="PF00126">
    <property type="entry name" value="HTH_1"/>
    <property type="match status" value="1"/>
</dbReference>
<keyword evidence="3" id="KW-0238">DNA-binding</keyword>
<dbReference type="InterPro" id="IPR000847">
    <property type="entry name" value="LysR_HTH_N"/>
</dbReference>
<dbReference type="InterPro" id="IPR036388">
    <property type="entry name" value="WH-like_DNA-bd_sf"/>
</dbReference>
<dbReference type="PANTHER" id="PTHR30419:SF2">
    <property type="entry name" value="LYSR FAMILY TRANSCRIPTIONAL REGULATOR"/>
    <property type="match status" value="1"/>
</dbReference>
<dbReference type="Pfam" id="PF03466">
    <property type="entry name" value="LysR_substrate"/>
    <property type="match status" value="1"/>
</dbReference>
<feature type="region of interest" description="Disordered" evidence="5">
    <location>
        <begin position="296"/>
        <end position="318"/>
    </location>
</feature>
<gene>
    <name evidence="7" type="ORF">ACIPEN_11010</name>
</gene>
<keyword evidence="8" id="KW-1185">Reference proteome</keyword>
<evidence type="ECO:0000313" key="8">
    <source>
        <dbReference type="Proteomes" id="UP001617427"/>
    </source>
</evidence>
<dbReference type="CDD" id="cd08421">
    <property type="entry name" value="PBP2_LTTR_like_1"/>
    <property type="match status" value="1"/>
</dbReference>
<organism evidence="7 8">
    <name type="scientific">Herbaspirillum chlorophenolicum</name>
    <dbReference type="NCBI Taxonomy" id="211589"/>
    <lineage>
        <taxon>Bacteria</taxon>
        <taxon>Pseudomonadati</taxon>
        <taxon>Pseudomonadota</taxon>
        <taxon>Betaproteobacteria</taxon>
        <taxon>Burkholderiales</taxon>
        <taxon>Oxalobacteraceae</taxon>
        <taxon>Herbaspirillum</taxon>
    </lineage>
</organism>
<evidence type="ECO:0000256" key="3">
    <source>
        <dbReference type="ARBA" id="ARBA00023125"/>
    </source>
</evidence>
<dbReference type="SUPFAM" id="SSF53850">
    <property type="entry name" value="Periplasmic binding protein-like II"/>
    <property type="match status" value="1"/>
</dbReference>
<evidence type="ECO:0000256" key="5">
    <source>
        <dbReference type="SAM" id="MobiDB-lite"/>
    </source>
</evidence>
<comment type="similarity">
    <text evidence="1">Belongs to the LysR transcriptional regulatory family.</text>
</comment>
<dbReference type="Gene3D" id="3.40.190.290">
    <property type="match status" value="1"/>
</dbReference>
<evidence type="ECO:0000256" key="1">
    <source>
        <dbReference type="ARBA" id="ARBA00009437"/>
    </source>
</evidence>
<dbReference type="Gene3D" id="1.10.10.10">
    <property type="entry name" value="Winged helix-like DNA-binding domain superfamily/Winged helix DNA-binding domain"/>
    <property type="match status" value="1"/>
</dbReference>
<dbReference type="PANTHER" id="PTHR30419">
    <property type="entry name" value="HTH-TYPE TRANSCRIPTIONAL REGULATOR YBHD"/>
    <property type="match status" value="1"/>
</dbReference>
<dbReference type="InterPro" id="IPR005119">
    <property type="entry name" value="LysR_subst-bd"/>
</dbReference>
<feature type="compositionally biased region" description="Polar residues" evidence="5">
    <location>
        <begin position="307"/>
        <end position="318"/>
    </location>
</feature>
<proteinExistence type="inferred from homology"/>
<name>A0ABW8EZ88_9BURK</name>
<reference evidence="7 8" key="1">
    <citation type="submission" date="2024-10" db="EMBL/GenBank/DDBJ databases">
        <title>The Natural Products Discovery Center: Release of the First 8490 Sequenced Strains for Exploring Actinobacteria Biosynthetic Diversity.</title>
        <authorList>
            <person name="Kalkreuter E."/>
            <person name="Kautsar S.A."/>
            <person name="Yang D."/>
            <person name="Bader C.D."/>
            <person name="Teijaro C.N."/>
            <person name="Fluegel L."/>
            <person name="Davis C.M."/>
            <person name="Simpson J.R."/>
            <person name="Lauterbach L."/>
            <person name="Steele A.D."/>
            <person name="Gui C."/>
            <person name="Meng S."/>
            <person name="Li G."/>
            <person name="Viehrig K."/>
            <person name="Ye F."/>
            <person name="Su P."/>
            <person name="Kiefer A.F."/>
            <person name="Nichols A."/>
            <person name="Cepeda A.J."/>
            <person name="Yan W."/>
            <person name="Fan B."/>
            <person name="Jiang Y."/>
            <person name="Adhikari A."/>
            <person name="Zheng C.-J."/>
            <person name="Schuster L."/>
            <person name="Cowan T.M."/>
            <person name="Smanski M.J."/>
            <person name="Chevrette M.G."/>
            <person name="De Carvalho L.P.S."/>
            <person name="Shen B."/>
        </authorList>
    </citation>
    <scope>NUCLEOTIDE SEQUENCE [LARGE SCALE GENOMIC DNA]</scope>
    <source>
        <strain evidence="7 8">NPDC087045</strain>
    </source>
</reference>
<dbReference type="PROSITE" id="PS50931">
    <property type="entry name" value="HTH_LYSR"/>
    <property type="match status" value="1"/>
</dbReference>
<evidence type="ECO:0000256" key="4">
    <source>
        <dbReference type="ARBA" id="ARBA00023163"/>
    </source>
</evidence>
<evidence type="ECO:0000313" key="7">
    <source>
        <dbReference type="EMBL" id="MFJ3046354.1"/>
    </source>
</evidence>
<dbReference type="RefSeq" id="WP_402700411.1">
    <property type="nucleotide sequence ID" value="NZ_JBIUZV010000005.1"/>
</dbReference>
<dbReference type="SUPFAM" id="SSF46785">
    <property type="entry name" value="Winged helix' DNA-binding domain"/>
    <property type="match status" value="1"/>
</dbReference>
<sequence>MSNRFDLSDLRLFLHIVESGSITAGAARAHMALASASARIRNMEDALGTALLERGRRGIQTTDAGRALAHHARMMGQQMEQLRDELGQYAQGLKGHIRLLCNTSAMTEFLPEVLASFLARHPHTDIELEEKLSYEVVQAVVDGVADVGIIADSTDSGPLQTFPFRQDHLVAVLAKKHPLAKRKSVAFGELLGEDFVGLSGDSALQQHLSGHATRAGKRLQYRVRLRSFDGICRMVEQLVGVAVIPETAAYACAAHLDIRVLPLADAWAKRQLLICVRGLDGLPGHTRELIQALQAHSHRPPKAANPPHSSSSDNGKRK</sequence>